<dbReference type="EMBL" id="FOBN01000001">
    <property type="protein sequence ID" value="SEL92377.1"/>
    <property type="molecule type" value="Genomic_DNA"/>
</dbReference>
<evidence type="ECO:0000313" key="1">
    <source>
        <dbReference type="EMBL" id="MDP8084760.1"/>
    </source>
</evidence>
<dbReference type="GeneID" id="83544678"/>
<dbReference type="RefSeq" id="WP_090919638.1">
    <property type="nucleotide sequence ID" value="NZ_CP016180.1"/>
</dbReference>
<evidence type="ECO:0000313" key="4">
    <source>
        <dbReference type="Proteomes" id="UP001224812"/>
    </source>
</evidence>
<accession>A0A1H7U7U5</accession>
<keyword evidence="4" id="KW-1185">Reference proteome</keyword>
<proteinExistence type="predicted"/>
<evidence type="ECO:0000313" key="3">
    <source>
        <dbReference type="Proteomes" id="UP000198883"/>
    </source>
</evidence>
<reference evidence="3" key="2">
    <citation type="submission" date="2016-10" db="EMBL/GenBank/DDBJ databases">
        <authorList>
            <person name="Varghese N."/>
            <person name="Submissions S."/>
        </authorList>
    </citation>
    <scope>NUCLEOTIDE SEQUENCE [LARGE SCALE GENOMIC DNA]</scope>
    <source>
        <strain evidence="3">DSM 24204</strain>
    </source>
</reference>
<dbReference type="EMBL" id="JASAVS010000002">
    <property type="protein sequence ID" value="MDP8084760.1"/>
    <property type="molecule type" value="Genomic_DNA"/>
</dbReference>
<reference evidence="1 4" key="3">
    <citation type="journal article" date="2023" name="Front. Microbiol.">
        <title>Phylogeography and host specificity of Pasteurellaceae pathogenic to sea-farmed fish in the north-east Atlantic.</title>
        <authorList>
            <person name="Gulla S."/>
            <person name="Colquhoun D.J."/>
            <person name="Olsen A.B."/>
            <person name="Spilsberg B."/>
            <person name="Lagesen K."/>
            <person name="Aakesson C.P."/>
            <person name="Strom S."/>
            <person name="Manji F."/>
            <person name="Birkbeck T.H."/>
            <person name="Nilsen H.K."/>
        </authorList>
    </citation>
    <scope>NUCLEOTIDE SEQUENCE [LARGE SCALE GENOMIC DNA]</scope>
    <source>
        <strain evidence="1 4">VIO11850</strain>
    </source>
</reference>
<protein>
    <submittedName>
        <fullName evidence="2">Uncharacterized protein</fullName>
    </submittedName>
</protein>
<gene>
    <name evidence="1" type="ORF">QJT92_02270</name>
    <name evidence="2" type="ORF">SAMN05444853_101174</name>
</gene>
<name>A0A1H7U7U5_9PAST</name>
<sequence length="452" mass="47080">MAVTDADFNALKSRLDKLEGVNNTTSNNSIAIGGNDNLSIGRSITLGGLANKVKGDYSTVMGGYSLVEGQGSFAYGTGNIAKIDEIAGNLETKTIDDYVDILTTEEQGKIANGTATAEEKVAMKNKIAGAKRYLGSFAWGNNAFAFGRNNVAGYSFTSVLGGINNRVSGIESIKSAILTGADNKIEVTVGLGMSKYNIWKRDSNGVLQFKSNGDADVIKDYDAVGGYTGGSIIAGGAHNVVTSAASFVGVGINNRVEGIHGNVIIGGESNTVGQRARTSDSGIFVGEGNAVDRHFSSIVSGQRNSVLAQSSSILTGKYNTVKGGRSAIIAGSFNKVTGNDATATGVLSYAEGQSSFAGGAGDITKIDEIAGNLEMKAINDYVDILTKEEQAKITNDIATAEEKTAMKFKIAEAKGYLGGVAKGEGSFAFGQGVRSYTASWFNGIRNRNRSRC</sequence>
<dbReference type="AlphaFoldDB" id="A0A1H7U7U5"/>
<dbReference type="Proteomes" id="UP000198883">
    <property type="component" value="Unassembled WGS sequence"/>
</dbReference>
<dbReference type="STRING" id="97481.SAMN05444853_101174"/>
<dbReference type="InterPro" id="IPR011049">
    <property type="entry name" value="Serralysin-like_metalloprot_C"/>
</dbReference>
<organism evidence="2 3">
    <name type="scientific">Phocoenobacter skyensis</name>
    <dbReference type="NCBI Taxonomy" id="97481"/>
    <lineage>
        <taxon>Bacteria</taxon>
        <taxon>Pseudomonadati</taxon>
        <taxon>Pseudomonadota</taxon>
        <taxon>Gammaproteobacteria</taxon>
        <taxon>Pasteurellales</taxon>
        <taxon>Pasteurellaceae</taxon>
        <taxon>Phocoenobacter</taxon>
    </lineage>
</organism>
<dbReference type="Gene3D" id="2.150.10.10">
    <property type="entry name" value="Serralysin-like metalloprotease, C-terminal"/>
    <property type="match status" value="2"/>
</dbReference>
<evidence type="ECO:0000313" key="2">
    <source>
        <dbReference type="EMBL" id="SEL92377.1"/>
    </source>
</evidence>
<reference evidence="2" key="1">
    <citation type="submission" date="2016-10" db="EMBL/GenBank/DDBJ databases">
        <authorList>
            <person name="de Groot N.N."/>
        </authorList>
    </citation>
    <scope>NUCLEOTIDE SEQUENCE [LARGE SCALE GENOMIC DNA]</scope>
    <source>
        <strain evidence="2">DSM 24204</strain>
    </source>
</reference>
<dbReference type="Proteomes" id="UP001224812">
    <property type="component" value="Unassembled WGS sequence"/>
</dbReference>